<dbReference type="Proteomes" id="UP001152300">
    <property type="component" value="Unassembled WGS sequence"/>
</dbReference>
<protein>
    <submittedName>
        <fullName evidence="1">Uncharacterized protein</fullName>
    </submittedName>
</protein>
<gene>
    <name evidence="1" type="ORF">OCU04_007320</name>
</gene>
<dbReference type="EMBL" id="JAPEIS010000007">
    <property type="protein sequence ID" value="KAJ8065017.1"/>
    <property type="molecule type" value="Genomic_DNA"/>
</dbReference>
<keyword evidence="2" id="KW-1185">Reference proteome</keyword>
<sequence>MEEQTFTSEEGPAVGIDHLTRRILCRRYTILYTRVQLAEMFEKDLPIFTIDSYPPTGVCADGPLEGVGRDARKILSQRYGNLSLANFCEKLDMDLCIFTKD</sequence>
<comment type="caution">
    <text evidence="1">The sequence shown here is derived from an EMBL/GenBank/DDBJ whole genome shotgun (WGS) entry which is preliminary data.</text>
</comment>
<dbReference type="AlphaFoldDB" id="A0A9X0ALJ3"/>
<dbReference type="OrthoDB" id="10413820at2759"/>
<reference evidence="1" key="1">
    <citation type="submission" date="2022-11" db="EMBL/GenBank/DDBJ databases">
        <title>Genome Resource of Sclerotinia nivalis Strain SnTB1, a Plant Pathogen Isolated from American Ginseng.</title>
        <authorList>
            <person name="Fan S."/>
        </authorList>
    </citation>
    <scope>NUCLEOTIDE SEQUENCE</scope>
    <source>
        <strain evidence="1">SnTB1</strain>
    </source>
</reference>
<proteinExistence type="predicted"/>
<accession>A0A9X0ALJ3</accession>
<organism evidence="1 2">
    <name type="scientific">Sclerotinia nivalis</name>
    <dbReference type="NCBI Taxonomy" id="352851"/>
    <lineage>
        <taxon>Eukaryota</taxon>
        <taxon>Fungi</taxon>
        <taxon>Dikarya</taxon>
        <taxon>Ascomycota</taxon>
        <taxon>Pezizomycotina</taxon>
        <taxon>Leotiomycetes</taxon>
        <taxon>Helotiales</taxon>
        <taxon>Sclerotiniaceae</taxon>
        <taxon>Sclerotinia</taxon>
    </lineage>
</organism>
<name>A0A9X0ALJ3_9HELO</name>
<evidence type="ECO:0000313" key="2">
    <source>
        <dbReference type="Proteomes" id="UP001152300"/>
    </source>
</evidence>
<evidence type="ECO:0000313" key="1">
    <source>
        <dbReference type="EMBL" id="KAJ8065017.1"/>
    </source>
</evidence>